<dbReference type="EMBL" id="FODH01000001">
    <property type="protein sequence ID" value="SEN42447.1"/>
    <property type="molecule type" value="Genomic_DNA"/>
</dbReference>
<dbReference type="Proteomes" id="UP000198809">
    <property type="component" value="Unassembled WGS sequence"/>
</dbReference>
<name>A0A1H8GG33_9BACL</name>
<evidence type="ECO:0000313" key="2">
    <source>
        <dbReference type="EMBL" id="SEN42447.1"/>
    </source>
</evidence>
<sequence>MIIVVSLIIALYLFIGINVAAQFKKMEKNNLKYKETHQTEKFEQAFQVVKTNNGFLKLIHSNKMISNLINILFWPINMRIKLK</sequence>
<gene>
    <name evidence="1" type="ORF">KP014_20000</name>
    <name evidence="2" type="ORF">SAMN04487895_101487</name>
</gene>
<organism evidence="2 3">
    <name type="scientific">Paenibacillus sophorae</name>
    <dbReference type="NCBI Taxonomy" id="1333845"/>
    <lineage>
        <taxon>Bacteria</taxon>
        <taxon>Bacillati</taxon>
        <taxon>Bacillota</taxon>
        <taxon>Bacilli</taxon>
        <taxon>Bacillales</taxon>
        <taxon>Paenibacillaceae</taxon>
        <taxon>Paenibacillus</taxon>
    </lineage>
</organism>
<dbReference type="AlphaFoldDB" id="A0A1H8GG33"/>
<keyword evidence="4" id="KW-1185">Reference proteome</keyword>
<evidence type="ECO:0000313" key="1">
    <source>
        <dbReference type="EMBL" id="QWU14197.1"/>
    </source>
</evidence>
<dbReference type="RefSeq" id="WP_036587996.1">
    <property type="nucleotide sequence ID" value="NZ_CP076607.1"/>
</dbReference>
<reference evidence="1 4" key="2">
    <citation type="submission" date="2021-06" db="EMBL/GenBank/DDBJ databases">
        <title>Whole genome sequence of Paenibacillus sophorae DSM23020 for comparative genomics.</title>
        <authorList>
            <person name="Kim M.-J."/>
            <person name="Lee G."/>
            <person name="Shin J.-H."/>
        </authorList>
    </citation>
    <scope>NUCLEOTIDE SEQUENCE [LARGE SCALE GENOMIC DNA]</scope>
    <source>
        <strain evidence="1 4">DSM 23020</strain>
    </source>
</reference>
<protein>
    <submittedName>
        <fullName evidence="2">Uncharacterized protein</fullName>
    </submittedName>
</protein>
<proteinExistence type="predicted"/>
<evidence type="ECO:0000313" key="3">
    <source>
        <dbReference type="Proteomes" id="UP000198809"/>
    </source>
</evidence>
<accession>A0A1H8GG33</accession>
<dbReference type="Proteomes" id="UP000683429">
    <property type="component" value="Chromosome"/>
</dbReference>
<reference evidence="2 3" key="1">
    <citation type="submission" date="2016-10" db="EMBL/GenBank/DDBJ databases">
        <authorList>
            <person name="de Groot N.N."/>
        </authorList>
    </citation>
    <scope>NUCLEOTIDE SEQUENCE [LARGE SCALE GENOMIC DNA]</scope>
    <source>
        <strain evidence="2 3">CGMCC 1.10238</strain>
    </source>
</reference>
<evidence type="ECO:0000313" key="4">
    <source>
        <dbReference type="Proteomes" id="UP000683429"/>
    </source>
</evidence>
<dbReference type="EMBL" id="CP076607">
    <property type="protein sequence ID" value="QWU14197.1"/>
    <property type="molecule type" value="Genomic_DNA"/>
</dbReference>
<dbReference type="STRING" id="1333845.SAMN04487895_101487"/>